<feature type="domain" description="C2H2-type" evidence="2">
    <location>
        <begin position="75"/>
        <end position="103"/>
    </location>
</feature>
<sequence length="121" mass="12709">MLVSRSKKALTSVVPLISTIAGDSSRTSLVSTIAGILSTVTASTSGTNPCSSASTTAMPVIQSVKKPSKSVKKNYTCEMCGKAFRDVDHLNRTSSPIRTKSLPSVLFVISASRGRTGRLTM</sequence>
<comment type="caution">
    <text evidence="3">The sequence shown here is derived from an EMBL/GenBank/DDBJ whole genome shotgun (WGS) entry which is preliminary data.</text>
</comment>
<keyword evidence="1" id="KW-0862">Zinc</keyword>
<evidence type="ECO:0000313" key="4">
    <source>
        <dbReference type="Proteomes" id="UP001166674"/>
    </source>
</evidence>
<evidence type="ECO:0000259" key="2">
    <source>
        <dbReference type="PROSITE" id="PS50157"/>
    </source>
</evidence>
<keyword evidence="1" id="KW-0863">Zinc-finger</keyword>
<organism evidence="3 4">
    <name type="scientific">Sciurus carolinensis</name>
    <name type="common">Eastern gray squirrel</name>
    <dbReference type="NCBI Taxonomy" id="30640"/>
    <lineage>
        <taxon>Eukaryota</taxon>
        <taxon>Metazoa</taxon>
        <taxon>Chordata</taxon>
        <taxon>Craniata</taxon>
        <taxon>Vertebrata</taxon>
        <taxon>Euteleostomi</taxon>
        <taxon>Mammalia</taxon>
        <taxon>Eutheria</taxon>
        <taxon>Euarchontoglires</taxon>
        <taxon>Glires</taxon>
        <taxon>Rodentia</taxon>
        <taxon>Sciuromorpha</taxon>
        <taxon>Sciuridae</taxon>
        <taxon>Sciurinae</taxon>
        <taxon>Sciurini</taxon>
        <taxon>Sciurus</taxon>
    </lineage>
</organism>
<dbReference type="PROSITE" id="PS50157">
    <property type="entry name" value="ZINC_FINGER_C2H2_2"/>
    <property type="match status" value="1"/>
</dbReference>
<gene>
    <name evidence="3" type="ORF">SUZIE_173170</name>
</gene>
<dbReference type="GO" id="GO:0008270">
    <property type="term" value="F:zinc ion binding"/>
    <property type="evidence" value="ECO:0007669"/>
    <property type="project" value="UniProtKB-KW"/>
</dbReference>
<dbReference type="Proteomes" id="UP001166674">
    <property type="component" value="Unassembled WGS sequence"/>
</dbReference>
<evidence type="ECO:0000256" key="1">
    <source>
        <dbReference type="PROSITE-ProRule" id="PRU00042"/>
    </source>
</evidence>
<dbReference type="Gene3D" id="3.30.160.60">
    <property type="entry name" value="Classic Zinc Finger"/>
    <property type="match status" value="1"/>
</dbReference>
<proteinExistence type="predicted"/>
<dbReference type="InterPro" id="IPR013087">
    <property type="entry name" value="Znf_C2H2_type"/>
</dbReference>
<reference evidence="3" key="1">
    <citation type="submission" date="2020-03" db="EMBL/GenBank/DDBJ databases">
        <title>Studies in the Genomics of Life Span.</title>
        <authorList>
            <person name="Glass D."/>
        </authorList>
    </citation>
    <scope>NUCLEOTIDE SEQUENCE</scope>
    <source>
        <strain evidence="3">SUZIE</strain>
        <tissue evidence="3">Muscle</tissue>
    </source>
</reference>
<dbReference type="EMBL" id="JAATJV010387588">
    <property type="protein sequence ID" value="MBZ3883484.1"/>
    <property type="molecule type" value="Genomic_DNA"/>
</dbReference>
<name>A0AA41T4V9_SCICA</name>
<keyword evidence="1" id="KW-0479">Metal-binding</keyword>
<evidence type="ECO:0000313" key="3">
    <source>
        <dbReference type="EMBL" id="MBZ3883484.1"/>
    </source>
</evidence>
<protein>
    <submittedName>
        <fullName evidence="3">Vascular endothelial zinc finger 1</fullName>
    </submittedName>
</protein>
<dbReference type="AlphaFoldDB" id="A0AA41T4V9"/>
<accession>A0AA41T4V9</accession>
<keyword evidence="4" id="KW-1185">Reference proteome</keyword>